<accession>A0ABX5SXG0</accession>
<name>A0ABX5SXG0_9MICO</name>
<dbReference type="InterPro" id="IPR005198">
    <property type="entry name" value="Glyco_hydro_76"/>
</dbReference>
<organism evidence="4 5">
    <name type="scientific">Microbacterium wangchenii</name>
    <dbReference type="NCBI Taxonomy" id="2541726"/>
    <lineage>
        <taxon>Bacteria</taxon>
        <taxon>Bacillati</taxon>
        <taxon>Actinomycetota</taxon>
        <taxon>Actinomycetes</taxon>
        <taxon>Micrococcales</taxon>
        <taxon>Microbacteriaceae</taxon>
        <taxon>Microbacterium</taxon>
    </lineage>
</organism>
<dbReference type="InterPro" id="IPR013783">
    <property type="entry name" value="Ig-like_fold"/>
</dbReference>
<protein>
    <submittedName>
        <fullName evidence="4">Carbohydrate-binding protein</fullName>
    </submittedName>
</protein>
<feature type="signal peptide" evidence="2">
    <location>
        <begin position="1"/>
        <end position="27"/>
    </location>
</feature>
<dbReference type="PANTHER" id="PTHR47791:SF3">
    <property type="entry name" value="MEIOTICALLY UP-REGULATED GENE 191 PROTEIN"/>
    <property type="match status" value="1"/>
</dbReference>
<dbReference type="PANTHER" id="PTHR47791">
    <property type="entry name" value="MEIOTICALLY UP-REGULATED GENE 191 PROTEIN"/>
    <property type="match status" value="1"/>
</dbReference>
<evidence type="ECO:0000313" key="4">
    <source>
        <dbReference type="EMBL" id="QBR90467.1"/>
    </source>
</evidence>
<dbReference type="SUPFAM" id="SSF49785">
    <property type="entry name" value="Galactose-binding domain-like"/>
    <property type="match status" value="2"/>
</dbReference>
<dbReference type="InterPro" id="IPR053169">
    <property type="entry name" value="MUG_Protein"/>
</dbReference>
<proteinExistence type="predicted"/>
<dbReference type="InterPro" id="IPR006584">
    <property type="entry name" value="Cellulose-bd_IV"/>
</dbReference>
<evidence type="ECO:0000256" key="2">
    <source>
        <dbReference type="SAM" id="SignalP"/>
    </source>
</evidence>
<feature type="domain" description="CBM6" evidence="3">
    <location>
        <begin position="504"/>
        <end position="631"/>
    </location>
</feature>
<evidence type="ECO:0000259" key="3">
    <source>
        <dbReference type="PROSITE" id="PS51175"/>
    </source>
</evidence>
<evidence type="ECO:0000256" key="1">
    <source>
        <dbReference type="ARBA" id="ARBA00022729"/>
    </source>
</evidence>
<reference evidence="4 5" key="1">
    <citation type="submission" date="2019-03" db="EMBL/GenBank/DDBJ databases">
        <authorList>
            <person name="Dong K."/>
        </authorList>
    </citation>
    <scope>NUCLEOTIDE SEQUENCE [LARGE SCALE GENOMIC DNA]</scope>
    <source>
        <strain evidence="5">dk512</strain>
    </source>
</reference>
<dbReference type="SUPFAM" id="SSF81296">
    <property type="entry name" value="E set domains"/>
    <property type="match status" value="2"/>
</dbReference>
<dbReference type="InterPro" id="IPR005084">
    <property type="entry name" value="CBM6"/>
</dbReference>
<dbReference type="Pfam" id="PF16990">
    <property type="entry name" value="CBM_35"/>
    <property type="match status" value="2"/>
</dbReference>
<feature type="domain" description="CBM6" evidence="3">
    <location>
        <begin position="376"/>
        <end position="503"/>
    </location>
</feature>
<dbReference type="Proteomes" id="UP000295748">
    <property type="component" value="Chromosome"/>
</dbReference>
<gene>
    <name evidence="4" type="ORF">E4K62_18340</name>
</gene>
<keyword evidence="5" id="KW-1185">Reference proteome</keyword>
<dbReference type="Gene3D" id="2.60.120.260">
    <property type="entry name" value="Galactose-binding domain-like"/>
    <property type="match status" value="2"/>
</dbReference>
<dbReference type="InterPro" id="IPR008979">
    <property type="entry name" value="Galactose-bd-like_sf"/>
</dbReference>
<dbReference type="EMBL" id="CP038266">
    <property type="protein sequence ID" value="QBR90467.1"/>
    <property type="molecule type" value="Genomic_DNA"/>
</dbReference>
<dbReference type="InterPro" id="IPR008928">
    <property type="entry name" value="6-hairpin_glycosidase_sf"/>
</dbReference>
<dbReference type="SUPFAM" id="SSF48208">
    <property type="entry name" value="Six-hairpin glycosidases"/>
    <property type="match status" value="1"/>
</dbReference>
<evidence type="ECO:0000313" key="5">
    <source>
        <dbReference type="Proteomes" id="UP000295748"/>
    </source>
</evidence>
<dbReference type="Gene3D" id="2.60.40.10">
    <property type="entry name" value="Immunoglobulins"/>
    <property type="match status" value="2"/>
</dbReference>
<dbReference type="Gene3D" id="1.50.10.20">
    <property type="match status" value="1"/>
</dbReference>
<dbReference type="PROSITE" id="PS51175">
    <property type="entry name" value="CBM6"/>
    <property type="match status" value="2"/>
</dbReference>
<sequence>MTQRAALGMLATATLALSVGIATPAAASTADDADQAFDAFVDAFWDPAKNYFFTNSDHVIDPAHAFGPEKGLYTDFWWEAQLWETVMDAYQRTGDAEQRPMIDDVYDGFVAYHPDFENNFNDDIGWWAQGAIRAYALTKDCRYLERSKQLFEGIWAEWDSTYGGGIWWRKDPRDQKNVATNGPASITATRLYQATGDDGYLDKAEQLFDWVDTHLQVDGHVFDHLEGPGDGTLVKWDFTYNFGNYIGAATALYEATEDAMYLDKAIAAADWATTYLTNGGTVIDEGINDGAGFKTILIRHLTYLATVHDQPQYLPLLQANVTQAWDHRRAGDNLAGWNWSAPTEDGRLQSLTAAAAVSALQVVPSNGYSGPQPGTGIYDAENAVTTSIGAESSSEGFLGRGYLAGWNTDGQAVTFHVDTAAAGAHELRLRYAAAAGEATRRILVNGAEVGSNHRFPGTGSWSTWAETDLDNVDLLAGHNTIRVEYAGGSGSSQYLNLDRLLVSRQLEAETGVRSGVDVESNANGHTGDGYLAGWNGDGRGVELGAAVEKAGRYDVTLRYAAGAGEASRRVAVNGTEVVADQAFPGTGSWEAWQTVTVPNVPLASGENTISLVFDQSEGSRNWLNLDHLTLRYVHDAPAEFDAREPVSFPDGACDEAPDGATAPPAKGVLSSDNGWDTGLHDGSYTVTMNLWWGTNAGTYRLYENGQLLVERTLTPSSPDPQQVSEAISGRANGEYVYTAELVNSQGTTPTAPLTVTVRDARPGVPVLSSDNNDGDGDYTLTANLWWGTNATSYRFLEGSTVITEGALTDATPSAQTARHSVTGAVPGAHVYRVEFTNAAGATSSAPITVTVAPEQGAS</sequence>
<keyword evidence="1 2" id="KW-0732">Signal</keyword>
<dbReference type="SMART" id="SM00606">
    <property type="entry name" value="CBD_IV"/>
    <property type="match status" value="2"/>
</dbReference>
<dbReference type="RefSeq" id="WP_135070511.1">
    <property type="nucleotide sequence ID" value="NZ_CP038266.1"/>
</dbReference>
<feature type="chain" id="PRO_5047387623" evidence="2">
    <location>
        <begin position="28"/>
        <end position="858"/>
    </location>
</feature>
<dbReference type="Pfam" id="PF03663">
    <property type="entry name" value="Glyco_hydro_76"/>
    <property type="match status" value="1"/>
</dbReference>
<dbReference type="InterPro" id="IPR014756">
    <property type="entry name" value="Ig_E-set"/>
</dbReference>